<accession>A0A1V8RL01</accession>
<dbReference type="PROSITE" id="PS51257">
    <property type="entry name" value="PROKAR_LIPOPROTEIN"/>
    <property type="match status" value="1"/>
</dbReference>
<dbReference type="AlphaFoldDB" id="A0A1V8RL01"/>
<dbReference type="EMBL" id="MDET01000051">
    <property type="protein sequence ID" value="OQM73816.1"/>
    <property type="molecule type" value="Genomic_DNA"/>
</dbReference>
<evidence type="ECO:0000313" key="2">
    <source>
        <dbReference type="Proteomes" id="UP000191905"/>
    </source>
</evidence>
<keyword evidence="2" id="KW-1185">Reference proteome</keyword>
<dbReference type="Proteomes" id="UP000191905">
    <property type="component" value="Unassembled WGS sequence"/>
</dbReference>
<organism evidence="1 2">
    <name type="scientific">Manganibacter manganicus</name>
    <dbReference type="NCBI Taxonomy" id="1873176"/>
    <lineage>
        <taxon>Bacteria</taxon>
        <taxon>Pseudomonadati</taxon>
        <taxon>Pseudomonadota</taxon>
        <taxon>Alphaproteobacteria</taxon>
        <taxon>Hyphomicrobiales</taxon>
        <taxon>Phyllobacteriaceae</taxon>
        <taxon>Manganibacter</taxon>
    </lineage>
</organism>
<gene>
    <name evidence="1" type="ORF">BFN67_23320</name>
</gene>
<reference evidence="1 2" key="1">
    <citation type="journal article" date="2016" name="Int. J. Syst. Evol. Microbiol.">
        <title>Pseudaminobacter manganicus sp. nov., isolated from sludge of a manganese mine.</title>
        <authorList>
            <person name="Li J."/>
            <person name="Huang J."/>
            <person name="Liao S."/>
            <person name="Wang G."/>
        </authorList>
    </citation>
    <scope>NUCLEOTIDE SEQUENCE [LARGE SCALE GENOMIC DNA]</scope>
    <source>
        <strain evidence="1 2">JH-7</strain>
    </source>
</reference>
<sequence length="67" mass="6757">MRAISAASATTALFGCIRALQPIKPASKAIPGSIQVSEAGPRAMNEELADIAVPALADAEELLLAPG</sequence>
<comment type="caution">
    <text evidence="1">The sequence shown here is derived from an EMBL/GenBank/DDBJ whole genome shotgun (WGS) entry which is preliminary data.</text>
</comment>
<proteinExistence type="predicted"/>
<protein>
    <submittedName>
        <fullName evidence="1">Uncharacterized protein</fullName>
    </submittedName>
</protein>
<name>A0A1V8RL01_9HYPH</name>
<evidence type="ECO:0000313" key="1">
    <source>
        <dbReference type="EMBL" id="OQM73816.1"/>
    </source>
</evidence>